<accession>A0AB39UZM7</accession>
<name>A0AB39UZM7_9GAMM</name>
<dbReference type="AlphaFoldDB" id="A0AB39UZM7"/>
<sequence>MSESWRRYTDGKLFLSRWHHERSLASEEGLTKRAHDEAADALLAQAWRGMLNEMLARSGQKARADSLETVTRFFEPDARPAALNLLLEGAAEPGHWVSRIQALIRQMGEPEPAGPAQEAVNAPWRDALLASDAGTPEQNRAFILDAFQAWLTEWRTTWEEF</sequence>
<proteinExistence type="predicted"/>
<dbReference type="EMBL" id="CP154858">
    <property type="protein sequence ID" value="XDT73467.1"/>
    <property type="molecule type" value="Genomic_DNA"/>
</dbReference>
<gene>
    <name evidence="1" type="ORF">AAIA72_05720</name>
</gene>
<protein>
    <submittedName>
        <fullName evidence="1">Uncharacterized protein</fullName>
    </submittedName>
</protein>
<evidence type="ECO:0000313" key="1">
    <source>
        <dbReference type="EMBL" id="XDT73467.1"/>
    </source>
</evidence>
<organism evidence="1">
    <name type="scientific">Thermohahella caldifontis</name>
    <dbReference type="NCBI Taxonomy" id="3142973"/>
    <lineage>
        <taxon>Bacteria</taxon>
        <taxon>Pseudomonadati</taxon>
        <taxon>Pseudomonadota</taxon>
        <taxon>Gammaproteobacteria</taxon>
        <taxon>Oceanospirillales</taxon>
        <taxon>Hahellaceae</taxon>
        <taxon>Thermohahella</taxon>
    </lineage>
</organism>
<dbReference type="RefSeq" id="WP_369602458.1">
    <property type="nucleotide sequence ID" value="NZ_CP154858.1"/>
</dbReference>
<reference evidence="1" key="1">
    <citation type="submission" date="2024-05" db="EMBL/GenBank/DDBJ databases">
        <title>Genome sequencing of novel strain.</title>
        <authorList>
            <person name="Ganbat D."/>
            <person name="Ganbat S."/>
            <person name="Lee S.-J."/>
        </authorList>
    </citation>
    <scope>NUCLEOTIDE SEQUENCE</scope>
    <source>
        <strain evidence="1">SMD15-11</strain>
    </source>
</reference>
<dbReference type="KEGG" id="tcd:AAIA72_05720"/>